<dbReference type="PROSITE" id="PS00108">
    <property type="entry name" value="PROTEIN_KINASE_ST"/>
    <property type="match status" value="1"/>
</dbReference>
<evidence type="ECO:0000256" key="4">
    <source>
        <dbReference type="ARBA" id="ARBA00022741"/>
    </source>
</evidence>
<evidence type="ECO:0000313" key="10">
    <source>
        <dbReference type="EMBL" id="BBM82727.1"/>
    </source>
</evidence>
<protein>
    <recommendedName>
        <fullName evidence="1">non-specific serine/threonine protein kinase</fullName>
        <ecNumber evidence="1">2.7.11.1</ecNumber>
    </recommendedName>
</protein>
<dbReference type="KEGG" id="uam:UABAM_01070"/>
<feature type="domain" description="Protein kinase" evidence="9">
    <location>
        <begin position="171"/>
        <end position="431"/>
    </location>
</feature>
<dbReference type="InterPro" id="IPR002372">
    <property type="entry name" value="PQQ_rpt_dom"/>
</dbReference>
<dbReference type="RefSeq" id="WP_151966961.1">
    <property type="nucleotide sequence ID" value="NZ_AP019860.1"/>
</dbReference>
<keyword evidence="8" id="KW-0472">Membrane</keyword>
<dbReference type="Gene3D" id="1.10.510.10">
    <property type="entry name" value="Transferase(Phosphotransferase) domain 1"/>
    <property type="match status" value="1"/>
</dbReference>
<dbReference type="FunFam" id="1.10.510.10:FF:000021">
    <property type="entry name" value="Serine/threonine protein kinase"/>
    <property type="match status" value="1"/>
</dbReference>
<dbReference type="SUPFAM" id="SSF50998">
    <property type="entry name" value="Quinoprotein alcohol dehydrogenase-like"/>
    <property type="match status" value="1"/>
</dbReference>
<sequence>MLTVEQKKFILFCMENDFFTKKDAQQIQENMGKYPKASFGEVVAKSLSCSMAHIEKMRNAYIQQNDNAQSNTMPMYLLNDYKWAQEVFGRGIVDLKVLNRILQEKYQEGDERDFLQILLAKRAINTKNFLLVQKEINVEQWRDTPSELEIRMKGDSYFFERKSTAKTLGRYRIIRELGRGGMGVVYEGYDRELDRTVAIKTMISNLAGEEQKERFLREAKLIASLKHPGITQIYEIGVEDEVVFFAMDYIEGLSLIEYIKVMQLDVHEKIKLMAQVADALAFAHQQGVIHRDIKPDNVMIDSNGKPYLMDFGLAKRKGSEVLTMTGAAIGTPQYMSPEQVEGQKGKIKKTTDVFSFGIVLYEVLVGKPPFTAASIQAIFAAISVKDPVMPRKLVPDLPRDLETICMKCLEKSPAKRYPTARALHNDLQNFIHGGNIKAKPVGITAKTMRFVRRNKMVFSLACILVVSVTTLAYQFLFAPGTLYLKLKGDKQILTANIFIDDEFLPVQKSYSLASGYHEVTIKHPQYQTLRFSVKLAPGEERNIEKQLKRIQGKITLKSPISGIRVTCIHQETQEKFHFFAPVYEYELPKGDYECIFEKDNYFAQQRKLHIGPNRIVNVDIDLESMLVWKQDFAQKIHDIATADIDKDGRDELYVTRDEGSITSFDILSRQELWSFVSNLRSFGGIDFHDINHDGVLDIVYTHQNEFFILDGNTHNKIFTEPSWWGGRYGFYDENGDGYDDVILANHHRGIRCIDMKSGKDLWRRPMRNFKAASAQILDFITPTQILYPTTDYDFVLFDVKRKIQRPILKMQDASLVAFDEKHLFFSNRQTLSCIEKRKLSQKWAWKASSQHMIKIQVCDIDNDHREEVIVVADHLYCLDSEDGSLKWKSQQPCGFTTTFTPIVTDLNKDNNREIIVSGDNRVLIFNNRGAQISELKFASKLKKLKIADVSGDGFLEILCLLEKSILAMNPTKGLKKTYKNDLFLNARSLIPVDVNNDEVCDAIVANTLGEIYCLDGKNFQKIWQIKQPEETPIYLQNVTSRKQLIVNHREKISLYDLQGNLEKDLVLSPYNQGVNMQIVNLNNDEVPEIIYSLEGHIYCFSDGNLLWKKPFPLRHGLVDFVDVNNNGFKDVIVLSEIRDDLGYSFVVCFEGQSGSLLWKEETMYAGGKLLGPMVLQGSTGPLLFVTQHAGTVSHINFRNGKTIWQKQLTTGAIINHAQVGNFDGVAGDEIIVFGDDAEIVSLDVSTGKRNWIQFSEDGFSNRDFNTLVADIDKDGTLDVVTTINPAKFRVFNLKSGRHVSTVYGKTIKGTPHFIRSANDYNFFTVTTNSQVIHIKSFIKYLHASLKSNAIFPLKNGTIRSHTSEIDKAVHCIEQQQYTLALNYIKKYEQVYPKAFVGKFLHLVISLNRQSPNAQKLLAALISTSIWNFEITWQKYAALLDDQGNEHLRKILPSTIRKRGYHKKLVRAYENAIFMNNPQEQQRLLAMSLKYGSSSDPGYENRRQLYLQYVRNEIARNFTLYRRHKGFRIIEKAFTVLHNDKDLHLEKIYLCIDRRNYEEAMIAIHKLLRKNPKNLTAHIAFTICKILQKNYAQALDFLQKNKQSFIGKQQTKSIYLFLTLLAKRDKKSAVQVWKQHLEHLGPQDLWKYSLRYLIYR</sequence>
<keyword evidence="8" id="KW-1133">Transmembrane helix</keyword>
<dbReference type="InterPro" id="IPR008271">
    <property type="entry name" value="Ser/Thr_kinase_AS"/>
</dbReference>
<dbReference type="Pfam" id="PF13360">
    <property type="entry name" value="PQQ_2"/>
    <property type="match status" value="2"/>
</dbReference>
<evidence type="ECO:0000256" key="8">
    <source>
        <dbReference type="SAM" id="Phobius"/>
    </source>
</evidence>
<proteinExistence type="predicted"/>
<keyword evidence="8" id="KW-0812">Transmembrane</keyword>
<evidence type="ECO:0000259" key="9">
    <source>
        <dbReference type="PROSITE" id="PS50011"/>
    </source>
</evidence>
<dbReference type="PANTHER" id="PTHR43289">
    <property type="entry name" value="MITOGEN-ACTIVATED PROTEIN KINASE KINASE KINASE 20-RELATED"/>
    <property type="match status" value="1"/>
</dbReference>
<dbReference type="InterPro" id="IPR017441">
    <property type="entry name" value="Protein_kinase_ATP_BS"/>
</dbReference>
<dbReference type="PROSITE" id="PS50011">
    <property type="entry name" value="PROTEIN_KINASE_DOM"/>
    <property type="match status" value="1"/>
</dbReference>
<evidence type="ECO:0000256" key="2">
    <source>
        <dbReference type="ARBA" id="ARBA00022527"/>
    </source>
</evidence>
<dbReference type="InterPro" id="IPR011047">
    <property type="entry name" value="Quinoprotein_ADH-like_sf"/>
</dbReference>
<accession>A0A5S9IJK2</accession>
<feature type="binding site" evidence="7">
    <location>
        <position position="200"/>
    </location>
    <ligand>
        <name>ATP</name>
        <dbReference type="ChEBI" id="CHEBI:30616"/>
    </ligand>
</feature>
<dbReference type="Gene3D" id="3.30.200.20">
    <property type="entry name" value="Phosphorylase Kinase, domain 1"/>
    <property type="match status" value="1"/>
</dbReference>
<dbReference type="InterPro" id="IPR011009">
    <property type="entry name" value="Kinase-like_dom_sf"/>
</dbReference>
<dbReference type="InterPro" id="IPR015943">
    <property type="entry name" value="WD40/YVTN_repeat-like_dom_sf"/>
</dbReference>
<keyword evidence="5 10" id="KW-0418">Kinase</keyword>
<evidence type="ECO:0000256" key="1">
    <source>
        <dbReference type="ARBA" id="ARBA00012513"/>
    </source>
</evidence>
<feature type="transmembrane region" description="Helical" evidence="8">
    <location>
        <begin position="456"/>
        <end position="476"/>
    </location>
</feature>
<reference evidence="10 11" key="1">
    <citation type="submission" date="2019-08" db="EMBL/GenBank/DDBJ databases">
        <title>Complete genome sequence of Candidatus Uab amorphum.</title>
        <authorList>
            <person name="Shiratori T."/>
            <person name="Suzuki S."/>
            <person name="Kakizawa Y."/>
            <person name="Ishida K."/>
        </authorList>
    </citation>
    <scope>NUCLEOTIDE SEQUENCE [LARGE SCALE GENOMIC DNA]</scope>
    <source>
        <strain evidence="10 11">SRT547</strain>
    </source>
</reference>
<dbReference type="Proteomes" id="UP000326354">
    <property type="component" value="Chromosome"/>
</dbReference>
<evidence type="ECO:0000256" key="5">
    <source>
        <dbReference type="ARBA" id="ARBA00022777"/>
    </source>
</evidence>
<dbReference type="InterPro" id="IPR028994">
    <property type="entry name" value="Integrin_alpha_N"/>
</dbReference>
<evidence type="ECO:0000256" key="7">
    <source>
        <dbReference type="PROSITE-ProRule" id="PRU10141"/>
    </source>
</evidence>
<dbReference type="CDD" id="cd14014">
    <property type="entry name" value="STKc_PknB_like"/>
    <property type="match status" value="1"/>
</dbReference>
<keyword evidence="2" id="KW-0723">Serine/threonine-protein kinase</keyword>
<keyword evidence="4 7" id="KW-0547">Nucleotide-binding</keyword>
<name>A0A5S9IJK2_UABAM</name>
<evidence type="ECO:0000256" key="3">
    <source>
        <dbReference type="ARBA" id="ARBA00022679"/>
    </source>
</evidence>
<dbReference type="GO" id="GO:0004674">
    <property type="term" value="F:protein serine/threonine kinase activity"/>
    <property type="evidence" value="ECO:0007669"/>
    <property type="project" value="UniProtKB-KW"/>
</dbReference>
<dbReference type="Gene3D" id="2.130.10.10">
    <property type="entry name" value="YVTN repeat-like/Quinoprotein amine dehydrogenase"/>
    <property type="match status" value="2"/>
</dbReference>
<dbReference type="EC" id="2.7.11.1" evidence="1"/>
<dbReference type="GO" id="GO:0005524">
    <property type="term" value="F:ATP binding"/>
    <property type="evidence" value="ECO:0007669"/>
    <property type="project" value="UniProtKB-UniRule"/>
</dbReference>
<evidence type="ECO:0000313" key="11">
    <source>
        <dbReference type="Proteomes" id="UP000326354"/>
    </source>
</evidence>
<dbReference type="PANTHER" id="PTHR43289:SF6">
    <property type="entry name" value="SERINE_THREONINE-PROTEIN KINASE NEKL-3"/>
    <property type="match status" value="1"/>
</dbReference>
<dbReference type="SUPFAM" id="SSF56112">
    <property type="entry name" value="Protein kinase-like (PK-like)"/>
    <property type="match status" value="1"/>
</dbReference>
<dbReference type="OrthoDB" id="232171at2"/>
<organism evidence="10 11">
    <name type="scientific">Uabimicrobium amorphum</name>
    <dbReference type="NCBI Taxonomy" id="2596890"/>
    <lineage>
        <taxon>Bacteria</taxon>
        <taxon>Pseudomonadati</taxon>
        <taxon>Planctomycetota</taxon>
        <taxon>Candidatus Uabimicrobiia</taxon>
        <taxon>Candidatus Uabimicrobiales</taxon>
        <taxon>Candidatus Uabimicrobiaceae</taxon>
        <taxon>Candidatus Uabimicrobium</taxon>
    </lineage>
</organism>
<keyword evidence="11" id="KW-1185">Reference proteome</keyword>
<evidence type="ECO:0000256" key="6">
    <source>
        <dbReference type="ARBA" id="ARBA00022840"/>
    </source>
</evidence>
<dbReference type="InterPro" id="IPR011990">
    <property type="entry name" value="TPR-like_helical_dom_sf"/>
</dbReference>
<dbReference type="PROSITE" id="PS00107">
    <property type="entry name" value="PROTEIN_KINASE_ATP"/>
    <property type="match status" value="1"/>
</dbReference>
<keyword evidence="6 7" id="KW-0067">ATP-binding</keyword>
<dbReference type="SUPFAM" id="SSF69318">
    <property type="entry name" value="Integrin alpha N-terminal domain"/>
    <property type="match status" value="1"/>
</dbReference>
<dbReference type="Gene3D" id="1.25.40.1040">
    <property type="match status" value="1"/>
</dbReference>
<gene>
    <name evidence="10" type="ORF">UABAM_01070</name>
</gene>
<dbReference type="EMBL" id="AP019860">
    <property type="protein sequence ID" value="BBM82727.1"/>
    <property type="molecule type" value="Genomic_DNA"/>
</dbReference>
<dbReference type="SUPFAM" id="SSF48452">
    <property type="entry name" value="TPR-like"/>
    <property type="match status" value="1"/>
</dbReference>
<keyword evidence="3" id="KW-0808">Transferase</keyword>
<dbReference type="Pfam" id="PF00069">
    <property type="entry name" value="Pkinase"/>
    <property type="match status" value="1"/>
</dbReference>
<dbReference type="InterPro" id="IPR000719">
    <property type="entry name" value="Prot_kinase_dom"/>
</dbReference>
<dbReference type="SMART" id="SM00220">
    <property type="entry name" value="S_TKc"/>
    <property type="match status" value="1"/>
</dbReference>